<keyword evidence="4" id="KW-1185">Reference proteome</keyword>
<feature type="region of interest" description="Disordered" evidence="1">
    <location>
        <begin position="25"/>
        <end position="48"/>
    </location>
</feature>
<sequence length="956" mass="101302">MGNIKKFTALLLLGTAPVAVHAQTAPQTEDQGDTGAVTDSGADLPTGTESDIVVTAERERGAVIGDIKPEQTLDQGDIRAYGASTISELLDALSPQTSSGRGRSSGRPVLLLNGQRISDFRELRDLPTEAIERVEILPEEVALKYGYRADQRVVNIVLLERFNAWTVDLDDTLPTEGGTNDGEAESNYLRIRNGGRLNVNLEYENKSRLLESERGITASDPTHPYDIFGNVTALGDTGDDIDAALPVSVAGAPVTSGIASIGDFSTTANSTDTTPYRTLQAASQRFEVNTIYSKRIGDVSATGNINIEQENTQSYNGLAEVGLTLPADNPYSPFSNDVSLYRYAGTDPLTQDTHTLTAHGGFTLNGALSGWQWSVTGNLDREQVNTWTQTGVDTDAVQAALLAGDSSVNPFAPEFLNGDLYRPTDSAKSVSTSEEVNVLFTGTPLTLPAGEVNTSVKLGFTNSDYDSRSRSSGILQTSDIGRSQADGQINIDVPIADADRGVLPILGHVSLNGNAQVQQLSDFGTLTSIGYGLNWEPIDDVRLLVSITDEDGAPTAAQLGGAVITTPNSRIFDYVTGETVDITRISGGNPDLVADNRHVMKIGLNAKPLSDPDLRLSVEYVKERIDNPIASFPSVTAAIQEAFPDRFVRDAAGDLVQVDARPVNFLRSDRQQIRWGFDFNKRLGGSASDGGGGGPPGGGGPGGGPPGGGGPGGPGGPGGGPPPGDDGGPPPGELADSSNSDSSQSGQQQSDQTQSANAKGEQDGQQSGNQSEGRQASSGSGNRRSGGRGPFGHHDGGRLMFSVYHTIHLQDRVLIRDGVPELDLLNGSATGNSGGQPRHEVELRAGAFKNGFGVRFSGDWQSGTDVDSGTSGDESLHFSSLMTFDLRLFADLGNRDNWVKAHPWLHGVRVSFDVDNIFNERQRVTDSDGTVPISYQPAYLDALGRTVKISVRKLFY</sequence>
<keyword evidence="3" id="KW-0675">Receptor</keyword>
<evidence type="ECO:0000313" key="3">
    <source>
        <dbReference type="EMBL" id="MBW4331989.1"/>
    </source>
</evidence>
<feature type="chain" id="PRO_5045796725" evidence="2">
    <location>
        <begin position="23"/>
        <end position="956"/>
    </location>
</feature>
<name>A0ABS6XP40_9SPHN</name>
<gene>
    <name evidence="3" type="ORF">KY084_14045</name>
</gene>
<dbReference type="PANTHER" id="PTHR47234:SF1">
    <property type="entry name" value="TONB-DEPENDENT RECEPTOR"/>
    <property type="match status" value="1"/>
</dbReference>
<comment type="caution">
    <text evidence="3">The sequence shown here is derived from an EMBL/GenBank/DDBJ whole genome shotgun (WGS) entry which is preliminary data.</text>
</comment>
<reference evidence="3 4" key="1">
    <citation type="submission" date="2021-07" db="EMBL/GenBank/DDBJ databases">
        <title>Stakelama flava sp. nov., a novel endophytic bacterium isolated from branch of Kandelia candel.</title>
        <authorList>
            <person name="Tuo L."/>
        </authorList>
    </citation>
    <scope>NUCLEOTIDE SEQUENCE [LARGE SCALE GENOMIC DNA]</scope>
    <source>
        <strain evidence="3 4">CBK3Z-3</strain>
    </source>
</reference>
<dbReference type="RefSeq" id="WP_219239116.1">
    <property type="nucleotide sequence ID" value="NZ_JAHWZX010000016.1"/>
</dbReference>
<evidence type="ECO:0000313" key="4">
    <source>
        <dbReference type="Proteomes" id="UP001197214"/>
    </source>
</evidence>
<proteinExistence type="predicted"/>
<organism evidence="3 4">
    <name type="scientific">Stakelama flava</name>
    <dbReference type="NCBI Taxonomy" id="2860338"/>
    <lineage>
        <taxon>Bacteria</taxon>
        <taxon>Pseudomonadati</taxon>
        <taxon>Pseudomonadota</taxon>
        <taxon>Alphaproteobacteria</taxon>
        <taxon>Sphingomonadales</taxon>
        <taxon>Sphingomonadaceae</taxon>
        <taxon>Stakelama</taxon>
    </lineage>
</organism>
<dbReference type="PANTHER" id="PTHR47234">
    <property type="match status" value="1"/>
</dbReference>
<feature type="compositionally biased region" description="Pro residues" evidence="1">
    <location>
        <begin position="719"/>
        <end position="732"/>
    </location>
</feature>
<feature type="compositionally biased region" description="Gly residues" evidence="1">
    <location>
        <begin position="687"/>
        <end position="718"/>
    </location>
</feature>
<feature type="region of interest" description="Disordered" evidence="1">
    <location>
        <begin position="680"/>
        <end position="794"/>
    </location>
</feature>
<feature type="compositionally biased region" description="Low complexity" evidence="1">
    <location>
        <begin position="736"/>
        <end position="755"/>
    </location>
</feature>
<accession>A0ABS6XP40</accession>
<evidence type="ECO:0000256" key="2">
    <source>
        <dbReference type="SAM" id="SignalP"/>
    </source>
</evidence>
<dbReference type="Proteomes" id="UP001197214">
    <property type="component" value="Unassembled WGS sequence"/>
</dbReference>
<feature type="compositionally biased region" description="Polar residues" evidence="1">
    <location>
        <begin position="763"/>
        <end position="772"/>
    </location>
</feature>
<keyword evidence="2" id="KW-0732">Signal</keyword>
<dbReference type="EMBL" id="JAHWZX010000016">
    <property type="protein sequence ID" value="MBW4331989.1"/>
    <property type="molecule type" value="Genomic_DNA"/>
</dbReference>
<evidence type="ECO:0000256" key="1">
    <source>
        <dbReference type="SAM" id="MobiDB-lite"/>
    </source>
</evidence>
<feature type="signal peptide" evidence="2">
    <location>
        <begin position="1"/>
        <end position="22"/>
    </location>
</feature>
<feature type="compositionally biased region" description="Low complexity" evidence="1">
    <location>
        <begin position="773"/>
        <end position="783"/>
    </location>
</feature>
<protein>
    <submittedName>
        <fullName evidence="3">TonB-dependent receptor</fullName>
    </submittedName>
</protein>